<dbReference type="KEGG" id="ccos:Pan44_11460"/>
<organism evidence="4 5">
    <name type="scientific">Caulifigura coniformis</name>
    <dbReference type="NCBI Taxonomy" id="2527983"/>
    <lineage>
        <taxon>Bacteria</taxon>
        <taxon>Pseudomonadati</taxon>
        <taxon>Planctomycetota</taxon>
        <taxon>Planctomycetia</taxon>
        <taxon>Planctomycetales</taxon>
        <taxon>Planctomycetaceae</taxon>
        <taxon>Caulifigura</taxon>
    </lineage>
</organism>
<dbReference type="OrthoDB" id="9767131at2"/>
<feature type="domain" description="WCX" evidence="3">
    <location>
        <begin position="245"/>
        <end position="320"/>
    </location>
</feature>
<evidence type="ECO:0000259" key="1">
    <source>
        <dbReference type="Pfam" id="PF08279"/>
    </source>
</evidence>
<dbReference type="PROSITE" id="PS52050">
    <property type="entry name" value="WYL"/>
    <property type="match status" value="1"/>
</dbReference>
<dbReference type="InParanoid" id="A0A517SAH5"/>
<dbReference type="InterPro" id="IPR028349">
    <property type="entry name" value="PafC-like"/>
</dbReference>
<dbReference type="PANTHER" id="PTHR34580">
    <property type="match status" value="1"/>
</dbReference>
<dbReference type="SUPFAM" id="SSF46785">
    <property type="entry name" value="Winged helix' DNA-binding domain"/>
    <property type="match status" value="1"/>
</dbReference>
<feature type="domain" description="WYL" evidence="2">
    <location>
        <begin position="145"/>
        <end position="211"/>
    </location>
</feature>
<accession>A0A517SAH5</accession>
<dbReference type="Pfam" id="PF25583">
    <property type="entry name" value="WCX"/>
    <property type="match status" value="1"/>
</dbReference>
<evidence type="ECO:0000259" key="3">
    <source>
        <dbReference type="Pfam" id="PF25583"/>
    </source>
</evidence>
<sequence length="338" mass="38948">MGSTDKIRRILTLVERLQSGRLYNAPELADFCNVSHRTIFRDLKVLQQSGVPVLYDDERRGYFMPAASFLPPTDLTLQEALALIILTQELGDRDKGIPFQEAARSASLKFLSNIAGQLKSYLGDVASAVHVRMERRHKLDRARPHFELLQQSVAEKRKVRLRYNSLYDGREIGLLLSPYAMFFSRRSWYAIGRSSLYRSIRTFHVGRILESTLTDDSFKPPPRFSVARYLGNAWHMIREPEQRADIVVRFQPRVATNVAEVTWHPTQRIVHRGDGTVDFCVTVEGIREIAWWILGYGDQAEVIKPRELRQLVAQHVRGMASIYRMDDGAAHRTRKRAR</sequence>
<protein>
    <submittedName>
        <fullName evidence="4">HTH domain protein</fullName>
    </submittedName>
</protein>
<dbReference type="EMBL" id="CP036271">
    <property type="protein sequence ID" value="QDT53131.1"/>
    <property type="molecule type" value="Genomic_DNA"/>
</dbReference>
<dbReference type="PIRSF" id="PIRSF016838">
    <property type="entry name" value="PafC"/>
    <property type="match status" value="1"/>
</dbReference>
<dbReference type="InterPro" id="IPR026881">
    <property type="entry name" value="WYL_dom"/>
</dbReference>
<proteinExistence type="predicted"/>
<name>A0A517SAH5_9PLAN</name>
<evidence type="ECO:0000259" key="2">
    <source>
        <dbReference type="Pfam" id="PF13280"/>
    </source>
</evidence>
<gene>
    <name evidence="4" type="ORF">Pan44_11460</name>
</gene>
<dbReference type="Pfam" id="PF13280">
    <property type="entry name" value="WYL"/>
    <property type="match status" value="1"/>
</dbReference>
<dbReference type="InterPro" id="IPR036390">
    <property type="entry name" value="WH_DNA-bd_sf"/>
</dbReference>
<keyword evidence="5" id="KW-1185">Reference proteome</keyword>
<dbReference type="Gene3D" id="1.10.10.10">
    <property type="entry name" value="Winged helix-like DNA-binding domain superfamily/Winged helix DNA-binding domain"/>
    <property type="match status" value="1"/>
</dbReference>
<dbReference type="InterPro" id="IPR036388">
    <property type="entry name" value="WH-like_DNA-bd_sf"/>
</dbReference>
<dbReference type="PANTHER" id="PTHR34580:SF1">
    <property type="entry name" value="PROTEIN PAFC"/>
    <property type="match status" value="1"/>
</dbReference>
<evidence type="ECO:0000313" key="4">
    <source>
        <dbReference type="EMBL" id="QDT53131.1"/>
    </source>
</evidence>
<reference evidence="4 5" key="1">
    <citation type="submission" date="2019-02" db="EMBL/GenBank/DDBJ databases">
        <title>Deep-cultivation of Planctomycetes and their phenomic and genomic characterization uncovers novel biology.</title>
        <authorList>
            <person name="Wiegand S."/>
            <person name="Jogler M."/>
            <person name="Boedeker C."/>
            <person name="Pinto D."/>
            <person name="Vollmers J."/>
            <person name="Rivas-Marin E."/>
            <person name="Kohn T."/>
            <person name="Peeters S.H."/>
            <person name="Heuer A."/>
            <person name="Rast P."/>
            <person name="Oberbeckmann S."/>
            <person name="Bunk B."/>
            <person name="Jeske O."/>
            <person name="Meyerdierks A."/>
            <person name="Storesund J.E."/>
            <person name="Kallscheuer N."/>
            <person name="Luecker S."/>
            <person name="Lage O.M."/>
            <person name="Pohl T."/>
            <person name="Merkel B.J."/>
            <person name="Hornburger P."/>
            <person name="Mueller R.-W."/>
            <person name="Bruemmer F."/>
            <person name="Labrenz M."/>
            <person name="Spormann A.M."/>
            <person name="Op den Camp H."/>
            <person name="Overmann J."/>
            <person name="Amann R."/>
            <person name="Jetten M.S.M."/>
            <person name="Mascher T."/>
            <person name="Medema M.H."/>
            <person name="Devos D.P."/>
            <person name="Kaster A.-K."/>
            <person name="Ovreas L."/>
            <person name="Rohde M."/>
            <person name="Galperin M.Y."/>
            <person name="Jogler C."/>
        </authorList>
    </citation>
    <scope>NUCLEOTIDE SEQUENCE [LARGE SCALE GENOMIC DNA]</scope>
    <source>
        <strain evidence="4 5">Pan44</strain>
    </source>
</reference>
<dbReference type="InterPro" id="IPR057727">
    <property type="entry name" value="WCX_dom"/>
</dbReference>
<feature type="domain" description="Helix-turn-helix type 11" evidence="1">
    <location>
        <begin position="9"/>
        <end position="62"/>
    </location>
</feature>
<dbReference type="Pfam" id="PF08279">
    <property type="entry name" value="HTH_11"/>
    <property type="match status" value="1"/>
</dbReference>
<dbReference type="Proteomes" id="UP000315700">
    <property type="component" value="Chromosome"/>
</dbReference>
<dbReference type="InterPro" id="IPR013196">
    <property type="entry name" value="HTH_11"/>
</dbReference>
<dbReference type="AlphaFoldDB" id="A0A517SAH5"/>
<dbReference type="InterPro" id="IPR051534">
    <property type="entry name" value="CBASS_pafABC_assoc_protein"/>
</dbReference>
<evidence type="ECO:0000313" key="5">
    <source>
        <dbReference type="Proteomes" id="UP000315700"/>
    </source>
</evidence>
<dbReference type="RefSeq" id="WP_145028084.1">
    <property type="nucleotide sequence ID" value="NZ_CP036271.1"/>
</dbReference>